<evidence type="ECO:0008006" key="3">
    <source>
        <dbReference type="Google" id="ProtNLM"/>
    </source>
</evidence>
<dbReference type="EMBL" id="JAHKNI010000003">
    <property type="protein sequence ID" value="MBU3062088.1"/>
    <property type="molecule type" value="Genomic_DNA"/>
</dbReference>
<proteinExistence type="predicted"/>
<dbReference type="RefSeq" id="WP_215916981.1">
    <property type="nucleotide sequence ID" value="NZ_JAHKNI010000003.1"/>
</dbReference>
<protein>
    <recommendedName>
        <fullName evidence="3">PE domain-containing protein</fullName>
    </recommendedName>
</protein>
<sequence length="141" mass="15381">MTQDTGAPVFGPLIEQAKTGSVSLNVEPQAFLALDKALQQRKTEIQSIQQLVQKVHNQDSWGVGEQSPILTSAHTIVQRLRDKGSGGANNAYDTLQDHWKTADELQTLFRTIRDRLQQTDSEFAAKLRAAQAALPEAGGTA</sequence>
<gene>
    <name evidence="1" type="ORF">KO481_11195</name>
</gene>
<accession>A0ABS6AVM7</accession>
<dbReference type="Proteomes" id="UP000733379">
    <property type="component" value="Unassembled WGS sequence"/>
</dbReference>
<name>A0ABS6AVM7_9NOCA</name>
<evidence type="ECO:0000313" key="1">
    <source>
        <dbReference type="EMBL" id="MBU3062088.1"/>
    </source>
</evidence>
<evidence type="ECO:0000313" key="2">
    <source>
        <dbReference type="Proteomes" id="UP000733379"/>
    </source>
</evidence>
<comment type="caution">
    <text evidence="1">The sequence shown here is derived from an EMBL/GenBank/DDBJ whole genome shotgun (WGS) entry which is preliminary data.</text>
</comment>
<reference evidence="1 2" key="1">
    <citation type="submission" date="2021-06" db="EMBL/GenBank/DDBJ databases">
        <title>Actinomycetes sequencing.</title>
        <authorList>
            <person name="Shan Q."/>
        </authorList>
    </citation>
    <scope>NUCLEOTIDE SEQUENCE [LARGE SCALE GENOMIC DNA]</scope>
    <source>
        <strain evidence="1 2">NEAU-G5</strain>
    </source>
</reference>
<organism evidence="1 2">
    <name type="scientific">Nocardia albiluteola</name>
    <dbReference type="NCBI Taxonomy" id="2842303"/>
    <lineage>
        <taxon>Bacteria</taxon>
        <taxon>Bacillati</taxon>
        <taxon>Actinomycetota</taxon>
        <taxon>Actinomycetes</taxon>
        <taxon>Mycobacteriales</taxon>
        <taxon>Nocardiaceae</taxon>
        <taxon>Nocardia</taxon>
    </lineage>
</organism>
<keyword evidence="2" id="KW-1185">Reference proteome</keyword>